<sequence length="287" mass="31813">MASDLSDKTVEALAKIISDDFGTITGEVLAVFEECLKAFEYKGFDPDRIRKVLAQRQSKLRQGTVIEIKDSISIEVSGAKGLSNLVSLLMILFNLRGNNLEAILDGLEPRTKASVEAVFTTLDLKSKVMLQGKPKSSETLTLSRISAAFPLHSLSVVRNPKFVRQIIDLSDIGVNDTDLGRCMQHPVCASTMTKRMIQDGCHMVTFLAAIRLNAIIGQAQKTTTERLWAFHLATLGSKAVPETRKVAYWNNLYEPEAVRAWVDQAQKILEKDLSDKLFGLIKGYKPT</sequence>
<dbReference type="GO" id="GO:0019013">
    <property type="term" value="C:viral nucleocapsid"/>
    <property type="evidence" value="ECO:0007669"/>
    <property type="project" value="UniProtKB-KW"/>
</dbReference>
<evidence type="ECO:0000313" key="6">
    <source>
        <dbReference type="EMBL" id="QRD99872.1"/>
    </source>
</evidence>
<name>A0A889IPK5_9VIRU</name>
<dbReference type="GO" id="GO:0030430">
    <property type="term" value="C:host cell cytoplasm"/>
    <property type="evidence" value="ECO:0007669"/>
    <property type="project" value="UniProtKB-SubCell"/>
</dbReference>
<dbReference type="InterPro" id="IPR009522">
    <property type="entry name" value="Capsid_Phlebovir/Tenuivir"/>
</dbReference>
<keyword evidence="4 6" id="KW-0946">Virion</keyword>
<keyword evidence="3" id="KW-0167">Capsid protein</keyword>
<evidence type="ECO:0000256" key="1">
    <source>
        <dbReference type="ARBA" id="ARBA00004192"/>
    </source>
</evidence>
<organism evidence="6">
    <name type="scientific">Anopheles bunya-like virus</name>
    <dbReference type="NCBI Taxonomy" id="2805757"/>
    <lineage>
        <taxon>Viruses</taxon>
        <taxon>Riboviria</taxon>
        <taxon>Orthornavirae</taxon>
        <taxon>Negarnaviricota</taxon>
        <taxon>Polyploviricotina</taxon>
        <taxon>Ellioviricetes</taxon>
        <taxon>Bunyavirales</taxon>
    </lineage>
</organism>
<dbReference type="Pfam" id="PF05733">
    <property type="entry name" value="Tenui_N"/>
    <property type="match status" value="1"/>
</dbReference>
<reference evidence="6" key="1">
    <citation type="submission" date="2021-01" db="EMBL/GenBank/DDBJ databases">
        <authorList>
            <person name="Konstantinidis K."/>
            <person name="Dovrolis N."/>
            <person name="Kouvela A."/>
            <person name="Kassela K."/>
            <person name="Rosa Freitas M.G."/>
            <person name="Nearchou A."/>
            <person name="de Courcy Williams M."/>
            <person name="Veletza S."/>
            <person name="Mavromara P."/>
            <person name="Karakasiliotis I."/>
        </authorList>
    </citation>
    <scope>NUCLEOTIDE SEQUENCE</scope>
    <source>
        <strain evidence="6">BC1</strain>
    </source>
</reference>
<dbReference type="GO" id="GO:0003723">
    <property type="term" value="F:RNA binding"/>
    <property type="evidence" value="ECO:0007669"/>
    <property type="project" value="InterPro"/>
</dbReference>
<comment type="subcellular location">
    <subcellularLocation>
        <location evidence="1">Host cytoplasm</location>
    </subcellularLocation>
</comment>
<evidence type="ECO:0000256" key="5">
    <source>
        <dbReference type="ARBA" id="ARBA00033344"/>
    </source>
</evidence>
<protein>
    <recommendedName>
        <fullName evidence="2">Nucleoprotein</fullName>
    </recommendedName>
    <alternativeName>
        <fullName evidence="5">Nucleocapsid protein</fullName>
    </alternativeName>
</protein>
<evidence type="ECO:0000256" key="2">
    <source>
        <dbReference type="ARBA" id="ARBA00014389"/>
    </source>
</evidence>
<evidence type="ECO:0000256" key="4">
    <source>
        <dbReference type="ARBA" id="ARBA00023086"/>
    </source>
</evidence>
<accession>A0A889IPK5</accession>
<proteinExistence type="predicted"/>
<dbReference type="EMBL" id="MW520385">
    <property type="protein sequence ID" value="QRD99872.1"/>
    <property type="molecule type" value="Genomic_RNA"/>
</dbReference>
<keyword evidence="4 6" id="KW-0543">Viral nucleoprotein</keyword>
<evidence type="ECO:0000256" key="3">
    <source>
        <dbReference type="ARBA" id="ARBA00022561"/>
    </source>
</evidence>